<keyword evidence="2" id="KW-1185">Reference proteome</keyword>
<reference evidence="1" key="1">
    <citation type="submission" date="2021-04" db="EMBL/GenBank/DDBJ databases">
        <title>Pseudaminobacter soli sp. nov., isolated from paddy soil contaminated by heavy metals.</title>
        <authorList>
            <person name="Zhang K."/>
        </authorList>
    </citation>
    <scope>NUCLEOTIDE SEQUENCE</scope>
    <source>
        <strain evidence="1">19-2017</strain>
    </source>
</reference>
<sequence>MPTLEIAHIREQGQDMIIAALDDSFEQKTEIQRRFVLGEIQLAARDAGLRGIVVVIWQAADGEMRFMAPRQWQPFLRSIDIGRVLGKLNRTLTW</sequence>
<name>A0A942EC53_9HYPH</name>
<comment type="caution">
    <text evidence="1">The sequence shown here is derived from an EMBL/GenBank/DDBJ whole genome shotgun (WGS) entry which is preliminary data.</text>
</comment>
<accession>A0A942EC53</accession>
<dbReference type="EMBL" id="JAGWCR010000026">
    <property type="protein sequence ID" value="MBS3652452.1"/>
    <property type="molecule type" value="Genomic_DNA"/>
</dbReference>
<evidence type="ECO:0000313" key="1">
    <source>
        <dbReference type="EMBL" id="MBS3652452.1"/>
    </source>
</evidence>
<proteinExistence type="predicted"/>
<dbReference type="Proteomes" id="UP000680348">
    <property type="component" value="Unassembled WGS sequence"/>
</dbReference>
<dbReference type="AlphaFoldDB" id="A0A942EC53"/>
<dbReference type="RefSeq" id="WP_188258004.1">
    <property type="nucleotide sequence ID" value="NZ_JABVCF010000026.1"/>
</dbReference>
<protein>
    <submittedName>
        <fullName evidence="1">Uncharacterized protein</fullName>
    </submittedName>
</protein>
<evidence type="ECO:0000313" key="2">
    <source>
        <dbReference type="Proteomes" id="UP000680348"/>
    </source>
</evidence>
<organism evidence="1 2">
    <name type="scientific">Pseudaminobacter soli</name>
    <name type="common">ex Zhang et al. 2022</name>
    <dbReference type="NCBI Taxonomy" id="2831468"/>
    <lineage>
        <taxon>Bacteria</taxon>
        <taxon>Pseudomonadati</taxon>
        <taxon>Pseudomonadota</taxon>
        <taxon>Alphaproteobacteria</taxon>
        <taxon>Hyphomicrobiales</taxon>
        <taxon>Phyllobacteriaceae</taxon>
        <taxon>Pseudaminobacter</taxon>
    </lineage>
</organism>
<gene>
    <name evidence="1" type="ORF">KEU06_28085</name>
</gene>